<keyword evidence="4" id="KW-1185">Reference proteome</keyword>
<dbReference type="OrthoDB" id="5431474at2759"/>
<feature type="compositionally biased region" description="Low complexity" evidence="2">
    <location>
        <begin position="43"/>
        <end position="52"/>
    </location>
</feature>
<feature type="region of interest" description="Disordered" evidence="2">
    <location>
        <begin position="97"/>
        <end position="288"/>
    </location>
</feature>
<dbReference type="Proteomes" id="UP000316270">
    <property type="component" value="Chromosome 6"/>
</dbReference>
<evidence type="ECO:0000313" key="3">
    <source>
        <dbReference type="EMBL" id="QDS71474.1"/>
    </source>
</evidence>
<protein>
    <submittedName>
        <fullName evidence="3">Uncharacterized protein</fullName>
    </submittedName>
</protein>
<feature type="compositionally biased region" description="Polar residues" evidence="2">
    <location>
        <begin position="217"/>
        <end position="240"/>
    </location>
</feature>
<feature type="compositionally biased region" description="Polar residues" evidence="2">
    <location>
        <begin position="762"/>
        <end position="788"/>
    </location>
</feature>
<feature type="coiled-coil region" evidence="1">
    <location>
        <begin position="484"/>
        <end position="614"/>
    </location>
</feature>
<feature type="region of interest" description="Disordered" evidence="2">
    <location>
        <begin position="760"/>
        <end position="845"/>
    </location>
</feature>
<keyword evidence="1" id="KW-0175">Coiled coil</keyword>
<dbReference type="EMBL" id="CP042190">
    <property type="protein sequence ID" value="QDS71474.1"/>
    <property type="molecule type" value="Genomic_DNA"/>
</dbReference>
<evidence type="ECO:0000256" key="2">
    <source>
        <dbReference type="SAM" id="MobiDB-lite"/>
    </source>
</evidence>
<sequence length="845" mass="94872">MIGKLQVWRGERGEHKKEAQERSRVGTPVSCDDSDRRSKDAPPIKALPLIAPAKKRAPRPRLSIGRRSFSLGPSKPGEDLFLAQSASQDLSLFSNIPAASGARGDRPSSALDFRHSLPRPQTADLDHSLYRIRSRNAPPVSASSDRSRSPWTDKPLPLTIDSDQAREPSSSTSSPQPSIQTIQNDSRASYGAAVSRPKTSSSVDPPHRPRGPPATPSYSLTPTITPQHSRRPSTNSVKNNRASRDTTNKRNSGASTHGFGPGTRTSSSSRTSITTQTTPKASGLKSPIEQGMNLDEVEGSLNATITELQELQIGFGEDHSNNPATAQRTRRAESPNSAPANQGYFTRGSQFPSTSTSSSLPPTPIVAISDEDDNQIHSTDSTYHKQNRDLHTALVENDTLKKQLSLLQTRLANIDTIRIERDQFEELYKEYQAHLQESVKHGQTLIDKLKLSRGNEEASRNNVSELNHRLEEANMHRLDALHRHHELEDEHRLIEQKHKVLQEERERVEQKRLSFEADKSVLRLEIAKLPALHQEIAILRQRPQQSALDELQNKLKAAEERARKLEQQLGSGKADLPSIIADLAFKLEDLQRGLTDKDRRMEELEAANKVLSKNAKADTNHANRVRRLERTIAEQHKTFRTVQAERDQLRQLIHTEFRRTANEVQKRQHPATALLEKKPDIDAAIMEVRKRAQEFLRSQKRREENLLATRAVRIEELQQEIDYHVKDIVLYKLDVKGYKKDLKRAQTKLARLEEIHPHRNGLVSQYSSKDSNTTRPSISSRDSENSIAQAVGAVTNDHDVLSTDEEDSPSGQRQEERLASIYYSPDGSPVSSPKKEKRGSNLLGR</sequence>
<feature type="compositionally biased region" description="Basic and acidic residues" evidence="2">
    <location>
        <begin position="9"/>
        <end position="24"/>
    </location>
</feature>
<feature type="region of interest" description="Disordered" evidence="2">
    <location>
        <begin position="315"/>
        <end position="385"/>
    </location>
</feature>
<evidence type="ECO:0000313" key="4">
    <source>
        <dbReference type="Proteomes" id="UP000316270"/>
    </source>
</evidence>
<accession>A0A517L767</accession>
<dbReference type="STRING" id="50376.A0A517L767"/>
<feature type="region of interest" description="Disordered" evidence="2">
    <location>
        <begin position="1"/>
        <end position="82"/>
    </location>
</feature>
<name>A0A517L767_9PEZI</name>
<feature type="compositionally biased region" description="Polar residues" evidence="2">
    <location>
        <begin position="334"/>
        <end position="351"/>
    </location>
</feature>
<feature type="compositionally biased region" description="Low complexity" evidence="2">
    <location>
        <begin position="263"/>
        <end position="278"/>
    </location>
</feature>
<proteinExistence type="predicted"/>
<organism evidence="3 4">
    <name type="scientific">Venturia effusa</name>
    <dbReference type="NCBI Taxonomy" id="50376"/>
    <lineage>
        <taxon>Eukaryota</taxon>
        <taxon>Fungi</taxon>
        <taxon>Dikarya</taxon>
        <taxon>Ascomycota</taxon>
        <taxon>Pezizomycotina</taxon>
        <taxon>Dothideomycetes</taxon>
        <taxon>Pleosporomycetidae</taxon>
        <taxon>Venturiales</taxon>
        <taxon>Venturiaceae</taxon>
        <taxon>Venturia</taxon>
    </lineage>
</organism>
<feature type="compositionally biased region" description="Basic and acidic residues" evidence="2">
    <location>
        <begin position="33"/>
        <end position="42"/>
    </location>
</feature>
<feature type="coiled-coil region" evidence="1">
    <location>
        <begin position="700"/>
        <end position="755"/>
    </location>
</feature>
<feature type="compositionally biased region" description="Low complexity" evidence="2">
    <location>
        <begin position="168"/>
        <end position="183"/>
    </location>
</feature>
<evidence type="ECO:0000256" key="1">
    <source>
        <dbReference type="SAM" id="Coils"/>
    </source>
</evidence>
<gene>
    <name evidence="3" type="ORF">FKW77_004215</name>
</gene>
<dbReference type="AlphaFoldDB" id="A0A517L767"/>
<reference evidence="3 4" key="1">
    <citation type="submission" date="2019-07" db="EMBL/GenBank/DDBJ databases">
        <title>Finished genome of Venturia effusa.</title>
        <authorList>
            <person name="Young C.A."/>
            <person name="Cox M.P."/>
            <person name="Ganley A.R.D."/>
            <person name="David W.J."/>
        </authorList>
    </citation>
    <scope>NUCLEOTIDE SEQUENCE [LARGE SCALE GENOMIC DNA]</scope>
    <source>
        <strain evidence="4">albino</strain>
    </source>
</reference>